<keyword evidence="2" id="KW-1185">Reference proteome</keyword>
<accession>A0A151QYL1</accession>
<dbReference type="PANTHER" id="PTHR33181">
    <property type="entry name" value="OS01G0778500 PROTEIN"/>
    <property type="match status" value="1"/>
</dbReference>
<name>A0A151QYL1_CAJCA</name>
<organism evidence="1 2">
    <name type="scientific">Cajanus cajan</name>
    <name type="common">Pigeon pea</name>
    <name type="synonym">Cajanus indicus</name>
    <dbReference type="NCBI Taxonomy" id="3821"/>
    <lineage>
        <taxon>Eukaryota</taxon>
        <taxon>Viridiplantae</taxon>
        <taxon>Streptophyta</taxon>
        <taxon>Embryophyta</taxon>
        <taxon>Tracheophyta</taxon>
        <taxon>Spermatophyta</taxon>
        <taxon>Magnoliopsida</taxon>
        <taxon>eudicotyledons</taxon>
        <taxon>Gunneridae</taxon>
        <taxon>Pentapetalae</taxon>
        <taxon>rosids</taxon>
        <taxon>fabids</taxon>
        <taxon>Fabales</taxon>
        <taxon>Fabaceae</taxon>
        <taxon>Papilionoideae</taxon>
        <taxon>50 kb inversion clade</taxon>
        <taxon>NPAAA clade</taxon>
        <taxon>indigoferoid/millettioid clade</taxon>
        <taxon>Phaseoleae</taxon>
        <taxon>Cajanus</taxon>
    </lineage>
</organism>
<gene>
    <name evidence="1" type="ORF">KK1_043624</name>
</gene>
<dbReference type="EMBL" id="KQ484397">
    <property type="protein sequence ID" value="KYP35343.1"/>
    <property type="molecule type" value="Genomic_DNA"/>
</dbReference>
<reference evidence="1" key="1">
    <citation type="journal article" date="2012" name="Nat. Biotechnol.">
        <title>Draft genome sequence of pigeonpea (Cajanus cajan), an orphan legume crop of resource-poor farmers.</title>
        <authorList>
            <person name="Varshney R.K."/>
            <person name="Chen W."/>
            <person name="Li Y."/>
            <person name="Bharti A.K."/>
            <person name="Saxena R.K."/>
            <person name="Schlueter J.A."/>
            <person name="Donoghue M.T."/>
            <person name="Azam S."/>
            <person name="Fan G."/>
            <person name="Whaley A.M."/>
            <person name="Farmer A.D."/>
            <person name="Sheridan J."/>
            <person name="Iwata A."/>
            <person name="Tuteja R."/>
            <person name="Penmetsa R.V."/>
            <person name="Wu W."/>
            <person name="Upadhyaya H.D."/>
            <person name="Yang S.P."/>
            <person name="Shah T."/>
            <person name="Saxena K.B."/>
            <person name="Michael T."/>
            <person name="McCombie W.R."/>
            <person name="Yang B."/>
            <person name="Zhang G."/>
            <person name="Yang H."/>
            <person name="Wang J."/>
            <person name="Spillane C."/>
            <person name="Cook D.R."/>
            <person name="May G.D."/>
            <person name="Xu X."/>
            <person name="Jackson S.A."/>
        </authorList>
    </citation>
    <scope>NUCLEOTIDE SEQUENCE [LARGE SCALE GENOMIC DNA]</scope>
</reference>
<evidence type="ECO:0000313" key="1">
    <source>
        <dbReference type="EMBL" id="KYP35343.1"/>
    </source>
</evidence>
<dbReference type="OMA" id="DIRSCEY"/>
<protein>
    <submittedName>
        <fullName evidence="1">Uncharacterized protein</fullName>
    </submittedName>
</protein>
<dbReference type="PANTHER" id="PTHR33181:SF4">
    <property type="entry name" value="OVULE PROTEIN"/>
    <property type="match status" value="1"/>
</dbReference>
<proteinExistence type="predicted"/>
<dbReference type="Proteomes" id="UP000075243">
    <property type="component" value="Unassembled WGS sequence"/>
</dbReference>
<dbReference type="Gramene" id="C.cajan_40820.t">
    <property type="protein sequence ID" value="C.cajan_40820.t"/>
    <property type="gene ID" value="C.cajan_40820"/>
</dbReference>
<sequence>MEEMNISRRVEWWQSMMYPVRRAWLGVATRLGVRKNGLLDLRQDVRACEYEDIQVMWEMLNRSESEFGHSSVKGNKKRHCRKLLRWARCAPYMYGD</sequence>
<evidence type="ECO:0000313" key="2">
    <source>
        <dbReference type="Proteomes" id="UP000075243"/>
    </source>
</evidence>
<dbReference type="AlphaFoldDB" id="A0A151QYL1"/>
<dbReference type="STRING" id="3821.A0A151QYL1"/>